<reference evidence="2 3" key="1">
    <citation type="submission" date="2010-08" db="EMBL/GenBank/DDBJ databases">
        <title>The draft genome of Desulfovibrio fructosovorans JJ.</title>
        <authorList>
            <consortium name="US DOE Joint Genome Institute (JGI-PGF)"/>
            <person name="Lucas S."/>
            <person name="Copeland A."/>
            <person name="Lapidus A."/>
            <person name="Cheng J.-F."/>
            <person name="Bruce D."/>
            <person name="Goodwin L."/>
            <person name="Pitluck S."/>
            <person name="Land M.L."/>
            <person name="Hauser L."/>
            <person name="Chang Y.-J."/>
            <person name="Jeffries C."/>
            <person name="Wall J.D."/>
            <person name="Stahl D.A."/>
            <person name="Arkin A.P."/>
            <person name="Dehal P."/>
            <person name="Stolyar S.M."/>
            <person name="Hazen T.C."/>
            <person name="Woyke T.J."/>
        </authorList>
    </citation>
    <scope>NUCLEOTIDE SEQUENCE [LARGE SCALE GENOMIC DNA]</scope>
    <source>
        <strain evidence="2 3">JJ</strain>
    </source>
</reference>
<feature type="compositionally biased region" description="Polar residues" evidence="1">
    <location>
        <begin position="500"/>
        <end position="509"/>
    </location>
</feature>
<name>E1JWF4_SOLFR</name>
<proteinExistence type="predicted"/>
<dbReference type="InterPro" id="IPR035235">
    <property type="entry name" value="DUF5343"/>
</dbReference>
<protein>
    <submittedName>
        <fullName evidence="2">Uncharacterized protein</fullName>
    </submittedName>
</protein>
<feature type="compositionally biased region" description="Basic and acidic residues" evidence="1">
    <location>
        <begin position="308"/>
        <end position="323"/>
    </location>
</feature>
<gene>
    <name evidence="2" type="ORF">DesfrDRAFT_1953</name>
</gene>
<dbReference type="EMBL" id="AECZ01000011">
    <property type="protein sequence ID" value="EFL51251.1"/>
    <property type="molecule type" value="Genomic_DNA"/>
</dbReference>
<dbReference type="Proteomes" id="UP000006250">
    <property type="component" value="Unassembled WGS sequence"/>
</dbReference>
<evidence type="ECO:0000313" key="2">
    <source>
        <dbReference type="EMBL" id="EFL51251.1"/>
    </source>
</evidence>
<feature type="region of interest" description="Disordered" evidence="1">
    <location>
        <begin position="1"/>
        <end position="23"/>
    </location>
</feature>
<dbReference type="AlphaFoldDB" id="E1JWF4"/>
<evidence type="ECO:0000256" key="1">
    <source>
        <dbReference type="SAM" id="MobiDB-lite"/>
    </source>
</evidence>
<sequence length="583" mass="62109">MFFNLFTPGTSTMPPSFEPASNRRDASKALPDAYSLKTGSIPKYFQALLALPVPEVFDAAFFADIGFRYAIDRAFIDILKEMRFLHADGRPTRRYFDFHDGIAASDALLDGIRDAYGGLLEMEPDARALPQRQIFETLKALYAGSKPDMMVIGIAKTFVALCQYAEEIDRNPPPLHAATEVRTEDAGKQDEAGAESPSSGAPREAMEADRPEPALSLDAVAEATPAEEPETARAESADEPALSFVPPEPGFFPEPAATDLVPDRPETVVPDDVSEEPILLTLDQPEADGPVEASVADSLDAPFELETPQERTKIGRSFDHDTAPRSLEQPEDAMSTEEARIESTVAGPEPGTPADGIEIVIDGDARPETSVVASPALPRLELDASWQPSQAATAAPADTAQEPLSGADPAPKAPTVPAASTQEDIPAGDQQASLLPPLVLEEEASPTTQPPEAAEEPATPAASVSPNLALEPETRENEATVAPGIDALTAEDLSPDAATQDVSPLSFTETAPGADPAGEDIPETSPHEAGPELTSPMRLSVHGVYASDAQPHTINFVLPETRDHAVYEAIFASFRRQFLKAEK</sequence>
<feature type="compositionally biased region" description="Low complexity" evidence="1">
    <location>
        <begin position="445"/>
        <end position="466"/>
    </location>
</feature>
<dbReference type="eggNOG" id="ENOG5032SQF">
    <property type="taxonomic scope" value="Bacteria"/>
</dbReference>
<dbReference type="Pfam" id="PF17278">
    <property type="entry name" value="DUF5343"/>
    <property type="match status" value="1"/>
</dbReference>
<comment type="caution">
    <text evidence="2">The sequence shown here is derived from an EMBL/GenBank/DDBJ whole genome shotgun (WGS) entry which is preliminary data.</text>
</comment>
<feature type="compositionally biased region" description="Low complexity" evidence="1">
    <location>
        <begin position="384"/>
        <end position="400"/>
    </location>
</feature>
<organism evidence="2 3">
    <name type="scientific">Solidesulfovibrio fructosivorans JJ]</name>
    <dbReference type="NCBI Taxonomy" id="596151"/>
    <lineage>
        <taxon>Bacteria</taxon>
        <taxon>Pseudomonadati</taxon>
        <taxon>Thermodesulfobacteriota</taxon>
        <taxon>Desulfovibrionia</taxon>
        <taxon>Desulfovibrionales</taxon>
        <taxon>Desulfovibrionaceae</taxon>
        <taxon>Solidesulfovibrio</taxon>
    </lineage>
</organism>
<feature type="region of interest" description="Disordered" evidence="1">
    <location>
        <begin position="299"/>
        <end position="534"/>
    </location>
</feature>
<evidence type="ECO:0000313" key="3">
    <source>
        <dbReference type="Proteomes" id="UP000006250"/>
    </source>
</evidence>
<accession>E1JWF4</accession>
<keyword evidence="3" id="KW-1185">Reference proteome</keyword>
<feature type="region of interest" description="Disordered" evidence="1">
    <location>
        <begin position="180"/>
        <end position="270"/>
    </location>
</feature>
<feature type="compositionally biased region" description="Basic and acidic residues" evidence="1">
    <location>
        <begin position="180"/>
        <end position="191"/>
    </location>
</feature>